<feature type="domain" description="HTH cro/C1-type" evidence="9">
    <location>
        <begin position="49"/>
        <end position="103"/>
    </location>
</feature>
<comment type="caution">
    <text evidence="10">The sequence shown here is derived from an EMBL/GenBank/DDBJ whole genome shotgun (WGS) entry which is preliminary data.</text>
</comment>
<feature type="binding site" evidence="7">
    <location>
        <position position="166"/>
    </location>
    <ligand>
        <name>Mg(2+)</name>
        <dbReference type="ChEBI" id="CHEBI:18420"/>
    </ligand>
</feature>
<evidence type="ECO:0000256" key="3">
    <source>
        <dbReference type="ARBA" id="ARBA00022741"/>
    </source>
</evidence>
<keyword evidence="2 7" id="KW-0808">Transferase</keyword>
<evidence type="ECO:0000313" key="11">
    <source>
        <dbReference type="Proteomes" id="UP000004980"/>
    </source>
</evidence>
<keyword evidence="7" id="KW-0963">Cytoplasm</keyword>
<sequence>MMRAFSSKRQNADVPGKPGDRTAYTATADRASSRENEPDPFLQTLGKTVRALRAQHALTRRTLAGHAGVSERYLAKLEGGSGNASILVLRKLAAALDCEAVDLLAAGEEDDHREWAEFRALLRGKTSDELRKLRQVFQDITTQHATADLHRYERIALVGLRGAGKSTLGRMLAEDRKCLFVELSRFVAEMAGCPVPEIYSLYGETAYRRYERRAFEHVIVSFPRAVIALPGGLVSQTDTYSLVLKHCLTIWLTATPDDHMSRVIAQGDARPMAGYDEAMDDLHSILESRRRKYALADFTYDTSERPLAETYLVLRDRIANKLRPPPNSTA</sequence>
<dbReference type="Gene3D" id="3.40.50.300">
    <property type="entry name" value="P-loop containing nucleotide triphosphate hydrolases"/>
    <property type="match status" value="1"/>
</dbReference>
<gene>
    <name evidence="7" type="primary">aroK</name>
    <name evidence="10" type="ORF">WQE_40059</name>
</gene>
<feature type="binding site" evidence="7">
    <location>
        <position position="305"/>
    </location>
    <ligand>
        <name>ATP</name>
        <dbReference type="ChEBI" id="CHEBI:30616"/>
    </ligand>
</feature>
<dbReference type="Gene3D" id="1.10.260.40">
    <property type="entry name" value="lambda repressor-like DNA-binding domains"/>
    <property type="match status" value="1"/>
</dbReference>
<dbReference type="InterPro" id="IPR010982">
    <property type="entry name" value="Lambda_DNA-bd_dom_sf"/>
</dbReference>
<dbReference type="CDD" id="cd00093">
    <property type="entry name" value="HTH_XRE"/>
    <property type="match status" value="1"/>
</dbReference>
<feature type="region of interest" description="Disordered" evidence="8">
    <location>
        <begin position="1"/>
        <end position="40"/>
    </location>
</feature>
<dbReference type="PROSITE" id="PS50943">
    <property type="entry name" value="HTH_CROC1"/>
    <property type="match status" value="1"/>
</dbReference>
<dbReference type="SUPFAM" id="SSF47413">
    <property type="entry name" value="lambda repressor-like DNA-binding domains"/>
    <property type="match status" value="1"/>
</dbReference>
<dbReference type="Proteomes" id="UP000004980">
    <property type="component" value="Unassembled WGS sequence"/>
</dbReference>
<dbReference type="NCBIfam" id="NF006015">
    <property type="entry name" value="PRK08154.1"/>
    <property type="match status" value="1"/>
</dbReference>
<name>A0ABN0F9N2_9BURK</name>
<keyword evidence="6 7" id="KW-0057">Aromatic amino acid biosynthesis</keyword>
<comment type="cofactor">
    <cofactor evidence="7">
        <name>Mg(2+)</name>
        <dbReference type="ChEBI" id="CHEBI:18420"/>
    </cofactor>
    <text evidence="7">Binds 1 Mg(2+) ion per subunit.</text>
</comment>
<keyword evidence="7" id="KW-0460">Magnesium</keyword>
<organism evidence="10 11">
    <name type="scientific">Paraburkholderia hospita</name>
    <dbReference type="NCBI Taxonomy" id="169430"/>
    <lineage>
        <taxon>Bacteria</taxon>
        <taxon>Pseudomonadati</taxon>
        <taxon>Pseudomonadota</taxon>
        <taxon>Betaproteobacteria</taxon>
        <taxon>Burkholderiales</taxon>
        <taxon>Burkholderiaceae</taxon>
        <taxon>Paraburkholderia</taxon>
    </lineage>
</organism>
<keyword evidence="5 7" id="KW-0067">ATP-binding</keyword>
<keyword evidence="1 7" id="KW-0028">Amino-acid biosynthesis</keyword>
<feature type="binding site" evidence="7">
    <location>
        <position position="208"/>
    </location>
    <ligand>
        <name>substrate</name>
    </ligand>
</feature>
<dbReference type="EMBL" id="AKAU01000249">
    <property type="protein sequence ID" value="EIM95327.1"/>
    <property type="molecule type" value="Genomic_DNA"/>
</dbReference>
<dbReference type="SMART" id="SM00530">
    <property type="entry name" value="HTH_XRE"/>
    <property type="match status" value="1"/>
</dbReference>
<protein>
    <recommendedName>
        <fullName evidence="7">Shikimate kinase</fullName>
        <shortName evidence="7">SK</shortName>
        <ecNumber evidence="7">2.7.1.71</ecNumber>
    </recommendedName>
</protein>
<evidence type="ECO:0000259" key="9">
    <source>
        <dbReference type="PROSITE" id="PS50943"/>
    </source>
</evidence>
<proteinExistence type="inferred from homology"/>
<keyword evidence="3 7" id="KW-0547">Nucleotide-binding</keyword>
<dbReference type="CDD" id="cd00464">
    <property type="entry name" value="SK"/>
    <property type="match status" value="1"/>
</dbReference>
<comment type="subunit">
    <text evidence="7">Monomer.</text>
</comment>
<dbReference type="InterPro" id="IPR031322">
    <property type="entry name" value="Shikimate/glucono_kinase"/>
</dbReference>
<evidence type="ECO:0000256" key="2">
    <source>
        <dbReference type="ARBA" id="ARBA00022679"/>
    </source>
</evidence>
<evidence type="ECO:0000256" key="8">
    <source>
        <dbReference type="SAM" id="MobiDB-lite"/>
    </source>
</evidence>
<evidence type="ECO:0000256" key="1">
    <source>
        <dbReference type="ARBA" id="ARBA00022605"/>
    </source>
</evidence>
<dbReference type="SUPFAM" id="SSF52540">
    <property type="entry name" value="P-loop containing nucleoside triphosphate hydrolases"/>
    <property type="match status" value="1"/>
</dbReference>
<dbReference type="Pfam" id="PF01381">
    <property type="entry name" value="HTH_3"/>
    <property type="match status" value="1"/>
</dbReference>
<comment type="pathway">
    <text evidence="7">Metabolic intermediate biosynthesis; chorismate biosynthesis; chorismate from D-erythrose 4-phosphate and phosphoenolpyruvate: step 5/7.</text>
</comment>
<keyword evidence="4 7" id="KW-0418">Kinase</keyword>
<comment type="subcellular location">
    <subcellularLocation>
        <location evidence="7">Cytoplasm</location>
    </subcellularLocation>
</comment>
<evidence type="ECO:0000256" key="7">
    <source>
        <dbReference type="HAMAP-Rule" id="MF_00109"/>
    </source>
</evidence>
<comment type="similarity">
    <text evidence="7">Belongs to the shikimate kinase family.</text>
</comment>
<evidence type="ECO:0000313" key="10">
    <source>
        <dbReference type="EMBL" id="EIM95327.1"/>
    </source>
</evidence>
<comment type="function">
    <text evidence="7">Catalyzes the specific phosphorylation of the 3-hydroxyl group of shikimic acid using ATP as a cosubstrate.</text>
</comment>
<evidence type="ECO:0000256" key="4">
    <source>
        <dbReference type="ARBA" id="ARBA00022777"/>
    </source>
</evidence>
<dbReference type="InterPro" id="IPR027417">
    <property type="entry name" value="P-loop_NTPase"/>
</dbReference>
<feature type="binding site" evidence="7">
    <location>
        <position position="289"/>
    </location>
    <ligand>
        <name>substrate</name>
    </ligand>
</feature>
<feature type="binding site" evidence="7">
    <location>
        <begin position="162"/>
        <end position="167"/>
    </location>
    <ligand>
        <name>ATP</name>
        <dbReference type="ChEBI" id="CHEBI:30616"/>
    </ligand>
</feature>
<comment type="catalytic activity">
    <reaction evidence="7">
        <text>shikimate + ATP = 3-phosphoshikimate + ADP + H(+)</text>
        <dbReference type="Rhea" id="RHEA:13121"/>
        <dbReference type="ChEBI" id="CHEBI:15378"/>
        <dbReference type="ChEBI" id="CHEBI:30616"/>
        <dbReference type="ChEBI" id="CHEBI:36208"/>
        <dbReference type="ChEBI" id="CHEBI:145989"/>
        <dbReference type="ChEBI" id="CHEBI:456216"/>
        <dbReference type="EC" id="2.7.1.71"/>
    </reaction>
</comment>
<keyword evidence="11" id="KW-1185">Reference proteome</keyword>
<dbReference type="PANTHER" id="PTHR21087">
    <property type="entry name" value="SHIKIMATE KINASE"/>
    <property type="match status" value="1"/>
</dbReference>
<dbReference type="InterPro" id="IPR000623">
    <property type="entry name" value="Shikimate_kinase/TSH1"/>
</dbReference>
<keyword evidence="7" id="KW-0479">Metal-binding</keyword>
<dbReference type="Pfam" id="PF01202">
    <property type="entry name" value="SKI"/>
    <property type="match status" value="1"/>
</dbReference>
<accession>A0ABN0F9N2</accession>
<comment type="caution">
    <text evidence="7">Lacks conserved residue(s) required for the propagation of feature annotation.</text>
</comment>
<dbReference type="InterPro" id="IPR001387">
    <property type="entry name" value="Cro/C1-type_HTH"/>
</dbReference>
<dbReference type="PRINTS" id="PR01100">
    <property type="entry name" value="SHIKIMTKNASE"/>
</dbReference>
<dbReference type="HAMAP" id="MF_00109">
    <property type="entry name" value="Shikimate_kinase"/>
    <property type="match status" value="1"/>
</dbReference>
<evidence type="ECO:0000256" key="6">
    <source>
        <dbReference type="ARBA" id="ARBA00023141"/>
    </source>
</evidence>
<feature type="binding site" evidence="7">
    <location>
        <position position="270"/>
    </location>
    <ligand>
        <name>ATP</name>
        <dbReference type="ChEBI" id="CHEBI:30616"/>
    </ligand>
</feature>
<dbReference type="PANTHER" id="PTHR21087:SF16">
    <property type="entry name" value="SHIKIMATE KINASE 1, CHLOROPLASTIC"/>
    <property type="match status" value="1"/>
</dbReference>
<evidence type="ECO:0000256" key="5">
    <source>
        <dbReference type="ARBA" id="ARBA00022840"/>
    </source>
</evidence>
<feature type="compositionally biased region" description="Low complexity" evidence="8">
    <location>
        <begin position="21"/>
        <end position="30"/>
    </location>
</feature>
<dbReference type="EC" id="2.7.1.71" evidence="7"/>
<feature type="binding site" evidence="7">
    <location>
        <position position="231"/>
    </location>
    <ligand>
        <name>substrate</name>
    </ligand>
</feature>
<reference evidence="10 11" key="1">
    <citation type="journal article" date="2012" name="J. Bacteriol.">
        <title>Draft Genome Sequence of the Soil Bacterium Burkholderia terrae Strain BS001, Which Interacts with Fungal Surface Structures.</title>
        <authorList>
            <person name="Nazir R."/>
            <person name="Hansen M.A."/>
            <person name="Sorensen S."/>
            <person name="van Elsas J.D."/>
        </authorList>
    </citation>
    <scope>NUCLEOTIDE SEQUENCE [LARGE SCALE GENOMIC DNA]</scope>
    <source>
        <strain evidence="10 11">BS001</strain>
    </source>
</reference>